<dbReference type="GO" id="GO:0003677">
    <property type="term" value="F:DNA binding"/>
    <property type="evidence" value="ECO:0007669"/>
    <property type="project" value="InterPro"/>
</dbReference>
<accession>A0A6I1MQ23</accession>
<dbReference type="InterPro" id="IPR006119">
    <property type="entry name" value="Resolv_N"/>
</dbReference>
<dbReference type="GO" id="GO:0000150">
    <property type="term" value="F:DNA strand exchange activity"/>
    <property type="evidence" value="ECO:0007669"/>
    <property type="project" value="InterPro"/>
</dbReference>
<evidence type="ECO:0000313" key="4">
    <source>
        <dbReference type="Proteomes" id="UP000430345"/>
    </source>
</evidence>
<dbReference type="PROSITE" id="PS51737">
    <property type="entry name" value="RECOMBINASE_DNA_BIND"/>
    <property type="match status" value="1"/>
</dbReference>
<dbReference type="Pfam" id="PF00239">
    <property type="entry name" value="Resolvase"/>
    <property type="match status" value="1"/>
</dbReference>
<feature type="domain" description="Recombinase" evidence="2">
    <location>
        <begin position="171"/>
        <end position="297"/>
    </location>
</feature>
<dbReference type="Proteomes" id="UP000430345">
    <property type="component" value="Unassembled WGS sequence"/>
</dbReference>
<dbReference type="AlphaFoldDB" id="A0A6I1MQ23"/>
<name>A0A6I1MQ23_9CLOT</name>
<dbReference type="CDD" id="cd00338">
    <property type="entry name" value="Ser_Recombinase"/>
    <property type="match status" value="1"/>
</dbReference>
<organism evidence="3 4">
    <name type="scientific">Clostridium tarantellae</name>
    <dbReference type="NCBI Taxonomy" id="39493"/>
    <lineage>
        <taxon>Bacteria</taxon>
        <taxon>Bacillati</taxon>
        <taxon>Bacillota</taxon>
        <taxon>Clostridia</taxon>
        <taxon>Eubacteriales</taxon>
        <taxon>Clostridiaceae</taxon>
        <taxon>Clostridium</taxon>
    </lineage>
</organism>
<dbReference type="InterPro" id="IPR038109">
    <property type="entry name" value="DNA_bind_recomb_sf"/>
</dbReference>
<dbReference type="SMART" id="SM00857">
    <property type="entry name" value="Resolvase"/>
    <property type="match status" value="1"/>
</dbReference>
<keyword evidence="1" id="KW-0175">Coiled coil</keyword>
<dbReference type="InterPro" id="IPR036162">
    <property type="entry name" value="Resolvase-like_N_sf"/>
</dbReference>
<protein>
    <submittedName>
        <fullName evidence="3">Recombinase family protein</fullName>
    </submittedName>
</protein>
<dbReference type="Pfam" id="PF07508">
    <property type="entry name" value="Recombinase"/>
    <property type="match status" value="1"/>
</dbReference>
<keyword evidence="4" id="KW-1185">Reference proteome</keyword>
<dbReference type="Gene3D" id="3.40.50.1390">
    <property type="entry name" value="Resolvase, N-terminal catalytic domain"/>
    <property type="match status" value="1"/>
</dbReference>
<dbReference type="EMBL" id="WHJC01000249">
    <property type="protein sequence ID" value="MPQ44578.1"/>
    <property type="molecule type" value="Genomic_DNA"/>
</dbReference>
<dbReference type="SUPFAM" id="SSF53041">
    <property type="entry name" value="Resolvase-like"/>
    <property type="match status" value="1"/>
</dbReference>
<dbReference type="InterPro" id="IPR011109">
    <property type="entry name" value="DNA_bind_recombinase_dom"/>
</dbReference>
<dbReference type="InterPro" id="IPR050639">
    <property type="entry name" value="SSR_resolvase"/>
</dbReference>
<dbReference type="Gene3D" id="3.90.1750.20">
    <property type="entry name" value="Putative Large Serine Recombinase, Chain B, Domain 2"/>
    <property type="match status" value="1"/>
</dbReference>
<sequence>MKKIACYIRSSSNKEDQNRALEQQELLLKNHYKDRDIIFYSDVCTGTSFKRAGFQKLMYDAGLNLKKLNDGRITFEADQWREPLFEEIAVINASRFSRSVSIIEVLRVLWDYKKINVYFVDIMKNSNNPNDLPLLNMFFAMAENEVIETSKRTKRGNSISIMQNRIRNVSIFGFDFDRNNNKLILNEEEAKIVKFIYKTSLTNGLKNTAKIVNELGYRTKKGNLWSDSTIKTLITNPKYKGYNVRNKFNSVNLFTDSKVKYVRKENWVIQKSEDIEAIISEELWQEVQNALKNRCLNGNRGINSNKYDTKGKLICKICGSSYNRAVEKAIKNKPIGQHYLICMKKKKFTKDVCNSENINIETLNNYIELQCLNYYKRIKFMIDIKIIKLKNDIEKISKIDREYINKRVINYRKFISEINNLIDENIEKELNEKELLKLSEKNQKNEIKAKELKIEIEELELIISNKKDYIRDINKRIKILEKERLELKEEKIERKEWLERVEYIIVGGKKDLKTIYKV</sequence>
<dbReference type="RefSeq" id="WP_152891168.1">
    <property type="nucleotide sequence ID" value="NZ_WHJC01000249.1"/>
</dbReference>
<evidence type="ECO:0000313" key="3">
    <source>
        <dbReference type="EMBL" id="MPQ44578.1"/>
    </source>
</evidence>
<proteinExistence type="predicted"/>
<comment type="caution">
    <text evidence="3">The sequence shown here is derived from an EMBL/GenBank/DDBJ whole genome shotgun (WGS) entry which is preliminary data.</text>
</comment>
<evidence type="ECO:0000256" key="1">
    <source>
        <dbReference type="SAM" id="Coils"/>
    </source>
</evidence>
<dbReference type="OrthoDB" id="1938647at2"/>
<dbReference type="PANTHER" id="PTHR30461:SF23">
    <property type="entry name" value="DNA RECOMBINASE-RELATED"/>
    <property type="match status" value="1"/>
</dbReference>
<reference evidence="3 4" key="1">
    <citation type="submission" date="2019-10" db="EMBL/GenBank/DDBJ databases">
        <title>The Genome Sequence of Clostridium tarantellae Isolated from Fish Brain.</title>
        <authorList>
            <person name="Bano L."/>
            <person name="Kiel M."/>
            <person name="Sales G."/>
            <person name="Doxey A.C."/>
            <person name="Mansfield M.J."/>
            <person name="Schiavone M."/>
            <person name="Rossetto O."/>
            <person name="Pirazzini M."/>
            <person name="Dobrindt U."/>
            <person name="Montecucco C."/>
        </authorList>
    </citation>
    <scope>NUCLEOTIDE SEQUENCE [LARGE SCALE GENOMIC DNA]</scope>
    <source>
        <strain evidence="3 4">DSM 3997</strain>
    </source>
</reference>
<feature type="coiled-coil region" evidence="1">
    <location>
        <begin position="426"/>
        <end position="500"/>
    </location>
</feature>
<gene>
    <name evidence="3" type="ORF">GBZ86_12575</name>
</gene>
<dbReference type="PANTHER" id="PTHR30461">
    <property type="entry name" value="DNA-INVERTASE FROM LAMBDOID PROPHAGE"/>
    <property type="match status" value="1"/>
</dbReference>
<evidence type="ECO:0000259" key="2">
    <source>
        <dbReference type="PROSITE" id="PS51737"/>
    </source>
</evidence>